<evidence type="ECO:0000256" key="2">
    <source>
        <dbReference type="SAM" id="Phobius"/>
    </source>
</evidence>
<feature type="transmembrane region" description="Helical" evidence="2">
    <location>
        <begin position="155"/>
        <end position="175"/>
    </location>
</feature>
<feature type="compositionally biased region" description="Basic and acidic residues" evidence="1">
    <location>
        <begin position="57"/>
        <end position="76"/>
    </location>
</feature>
<gene>
    <name evidence="3" type="ORF">GCM10007298_26260</name>
</gene>
<comment type="caution">
    <text evidence="3">The sequence shown here is derived from an EMBL/GenBank/DDBJ whole genome shotgun (WGS) entry which is preliminary data.</text>
</comment>
<feature type="compositionally biased region" description="Basic and acidic residues" evidence="1">
    <location>
        <begin position="88"/>
        <end position="133"/>
    </location>
</feature>
<name>A0ABQ1UZK0_9NOCA</name>
<protein>
    <recommendedName>
        <fullName evidence="5">DUF3043 domain-containing protein</fullName>
    </recommendedName>
</protein>
<keyword evidence="2" id="KW-1133">Transmembrane helix</keyword>
<keyword evidence="2" id="KW-0812">Transmembrane</keyword>
<keyword evidence="4" id="KW-1185">Reference proteome</keyword>
<reference evidence="4" key="1">
    <citation type="journal article" date="2019" name="Int. J. Syst. Evol. Microbiol.">
        <title>The Global Catalogue of Microorganisms (GCM) 10K type strain sequencing project: providing services to taxonomists for standard genome sequencing and annotation.</title>
        <authorList>
            <consortium name="The Broad Institute Genomics Platform"/>
            <consortium name="The Broad Institute Genome Sequencing Center for Infectious Disease"/>
            <person name="Wu L."/>
            <person name="Ma J."/>
        </authorList>
    </citation>
    <scope>NUCLEOTIDE SEQUENCE [LARGE SCALE GENOMIC DNA]</scope>
    <source>
        <strain evidence="4">CCM 7855</strain>
    </source>
</reference>
<evidence type="ECO:0000256" key="1">
    <source>
        <dbReference type="SAM" id="MobiDB-lite"/>
    </source>
</evidence>
<feature type="region of interest" description="Disordered" evidence="1">
    <location>
        <begin position="1"/>
        <end position="133"/>
    </location>
</feature>
<feature type="compositionally biased region" description="Low complexity" evidence="1">
    <location>
        <begin position="31"/>
        <end position="52"/>
    </location>
</feature>
<feature type="transmembrane region" description="Helical" evidence="2">
    <location>
        <begin position="181"/>
        <end position="201"/>
    </location>
</feature>
<dbReference type="Pfam" id="PF11241">
    <property type="entry name" value="DUF3043"/>
    <property type="match status" value="1"/>
</dbReference>
<dbReference type="EMBL" id="BMCS01000001">
    <property type="protein sequence ID" value="GGF29128.1"/>
    <property type="molecule type" value="Genomic_DNA"/>
</dbReference>
<dbReference type="Proteomes" id="UP000632454">
    <property type="component" value="Unassembled WGS sequence"/>
</dbReference>
<evidence type="ECO:0000313" key="3">
    <source>
        <dbReference type="EMBL" id="GGF29128.1"/>
    </source>
</evidence>
<accession>A0ABQ1UZK0</accession>
<feature type="compositionally biased region" description="Basic and acidic residues" evidence="1">
    <location>
        <begin position="1"/>
        <end position="13"/>
    </location>
</feature>
<evidence type="ECO:0008006" key="5">
    <source>
        <dbReference type="Google" id="ProtNLM"/>
    </source>
</evidence>
<proteinExistence type="predicted"/>
<sequence>MRPRSAADADARGAIKYPGLVKLPWKKDETSASAAGDTASADDGAGQSAAATVTTRKQTEGKGRPTPRRRDAEGRRRGPVAPAPQTRAEARARKKELGGAKLSKGERKQQSDSRRTARAEQRQKMMDGDEKYLMPRDKGPVRKFAREIVDSRRNFAGLFMPFAVLLIVIMFLPAIAVYATLLMLIFALFLIIDGVILGRIVNNRVRERFPDTPDGGFKLGWYSFSRSMQMRFMRAPRPQVKPGDAV</sequence>
<evidence type="ECO:0000313" key="4">
    <source>
        <dbReference type="Proteomes" id="UP000632454"/>
    </source>
</evidence>
<dbReference type="InterPro" id="IPR021403">
    <property type="entry name" value="DUF3043"/>
</dbReference>
<organism evidence="3 4">
    <name type="scientific">Williamsia phyllosphaerae</name>
    <dbReference type="NCBI Taxonomy" id="885042"/>
    <lineage>
        <taxon>Bacteria</taxon>
        <taxon>Bacillati</taxon>
        <taxon>Actinomycetota</taxon>
        <taxon>Actinomycetes</taxon>
        <taxon>Mycobacteriales</taxon>
        <taxon>Nocardiaceae</taxon>
        <taxon>Williamsia</taxon>
    </lineage>
</organism>
<keyword evidence="2" id="KW-0472">Membrane</keyword>